<accession>A0A371CP04</accession>
<keyword evidence="1" id="KW-0812">Transmembrane</keyword>
<protein>
    <submittedName>
        <fullName evidence="2">Uncharacterized protein</fullName>
    </submittedName>
</protein>
<feature type="transmembrane region" description="Helical" evidence="1">
    <location>
        <begin position="152"/>
        <end position="170"/>
    </location>
</feature>
<evidence type="ECO:0000313" key="2">
    <source>
        <dbReference type="EMBL" id="RDX42006.1"/>
    </source>
</evidence>
<dbReference type="EMBL" id="KZ857496">
    <property type="protein sequence ID" value="RDX42006.1"/>
    <property type="molecule type" value="Genomic_DNA"/>
</dbReference>
<keyword evidence="3" id="KW-1185">Reference proteome</keyword>
<keyword evidence="1" id="KW-1133">Transmembrane helix</keyword>
<dbReference type="Proteomes" id="UP000256964">
    <property type="component" value="Unassembled WGS sequence"/>
</dbReference>
<proteinExistence type="predicted"/>
<evidence type="ECO:0000256" key="1">
    <source>
        <dbReference type="SAM" id="Phobius"/>
    </source>
</evidence>
<evidence type="ECO:0000313" key="3">
    <source>
        <dbReference type="Proteomes" id="UP000256964"/>
    </source>
</evidence>
<feature type="non-terminal residue" evidence="2">
    <location>
        <position position="220"/>
    </location>
</feature>
<keyword evidence="1" id="KW-0472">Membrane</keyword>
<sequence>ADTNVDIIRNHARVNSISKSVVGEDAQGLLLMLYGFTARTKAEDIARAYEEQGRPRYTFSFSRLAAMPSEIDSFRTAIASNAVLVIHKDLRDALYARVMSLHPRQHGGPGMDPLLSLMGQGRKCIVLLVISQRDVELEHNLHAGSNFSVHSVGFYIWLTFGWWVASYYWLRFRVQLSLRRPPGLLSQDEFVYNKPVFVADSVRVQSSDPGAVTPGQSMQK</sequence>
<name>A0A371CP04_9APHY</name>
<reference evidence="2 3" key="1">
    <citation type="journal article" date="2018" name="Biotechnol. Biofuels">
        <title>Integrative visual omics of the white-rot fungus Polyporus brumalis exposes the biotechnological potential of its oxidative enzymes for delignifying raw plant biomass.</title>
        <authorList>
            <person name="Miyauchi S."/>
            <person name="Rancon A."/>
            <person name="Drula E."/>
            <person name="Hage H."/>
            <person name="Chaduli D."/>
            <person name="Favel A."/>
            <person name="Grisel S."/>
            <person name="Henrissat B."/>
            <person name="Herpoel-Gimbert I."/>
            <person name="Ruiz-Duenas F.J."/>
            <person name="Chevret D."/>
            <person name="Hainaut M."/>
            <person name="Lin J."/>
            <person name="Wang M."/>
            <person name="Pangilinan J."/>
            <person name="Lipzen A."/>
            <person name="Lesage-Meessen L."/>
            <person name="Navarro D."/>
            <person name="Riley R."/>
            <person name="Grigoriev I.V."/>
            <person name="Zhou S."/>
            <person name="Raouche S."/>
            <person name="Rosso M.N."/>
        </authorList>
    </citation>
    <scope>NUCLEOTIDE SEQUENCE [LARGE SCALE GENOMIC DNA]</scope>
    <source>
        <strain evidence="2 3">BRFM 1820</strain>
    </source>
</reference>
<gene>
    <name evidence="2" type="ORF">OH76DRAFT_1422802</name>
</gene>
<organism evidence="2 3">
    <name type="scientific">Lentinus brumalis</name>
    <dbReference type="NCBI Taxonomy" id="2498619"/>
    <lineage>
        <taxon>Eukaryota</taxon>
        <taxon>Fungi</taxon>
        <taxon>Dikarya</taxon>
        <taxon>Basidiomycota</taxon>
        <taxon>Agaricomycotina</taxon>
        <taxon>Agaricomycetes</taxon>
        <taxon>Polyporales</taxon>
        <taxon>Polyporaceae</taxon>
        <taxon>Lentinus</taxon>
    </lineage>
</organism>
<dbReference type="AlphaFoldDB" id="A0A371CP04"/>